<feature type="region of interest" description="Disordered" evidence="1">
    <location>
        <begin position="1163"/>
        <end position="1205"/>
    </location>
</feature>
<sequence length="1205" mass="127593">MSIRTVSRLGLALLLVQIPTMALALDMEFYVWGGHDAVVNAFGKLALIFGDNAYKSLYFVVITAGLFFGGVTVFAKSLGTANGSVMIWIVPTLIGVMVYLALVVPKGTIHVYDPVFNKNQAVGGIPDGVVAVAGILNKIERGLVDIVTTAGDPLNYQSQAGGKGFLGLAQLTSIPLSAVDSNLDASMRRYVKDCVSYALMNPNANLTVDELRKTTTNFVGSLDKAVNPAIWTVYYDGANPQGQALTCTDAWTNIKGALTPANLGKNIDSVCANLGYDVTDAAAVTQCKSVLNNVNSGTGLGAASIDDFLKQAYISQRLEEIFRSGNASGATNYQFLLNASGAMKSANEWLPILKAALTAIAVGLLPFLALFIPTPLIGKAVGIIAGFFIWLTAWGVTDAIVHQFAVDYANQAYEMVRQNKLGMDALYFFPDQTVKILGMFGTLRMSGMMLATVITGMLIKFGGHAMAMMAGGMVSQVQSAGSRAAHEVEDPAGRASAMQRNVTAMPTQAWSNEHSFQARQAQSLVGMSAKTTAASDMIRDFGMDFSSRMAADGELGRTIGFGGAGRAMRENGLSSSYDLKSFDGRLGLDKSAAVRDVVGNSYGGDTQAFAQMGVANDRALANVFGNGDNYAGFLTANMDKSVGQLQGEMGAYAGARSLGFSGSWREFNSLRSEISALGDYANADAVRTIADSYGISSAHLMQMNSLFNQGKQASEVSGLSNQLGGPVAAGTEAGRVVATETGGKIQGIYAGGGYDSYQQLIGNDVSGRIARNQLVHSAADQMVGKVAPHLTNDPEMYQNGHLTERGFAEMQKAMEGQNITFTTNDGKSVVNVGMDGGIVNSTEAGTVAKGDRAKSLDLQKQLKAAGFQSAAAHVARLSGQAFDYKADYDRNGNLASFSVDQGGRVQKFDLGQSRTGTDIERLDRNVSTVDKGLRKTVGDFIKTGYENQSLNVSRKSGSYMIQAGGKQMMVNGDWYYAKNEKTGKMEVVGGSFSNGLDGNVLMYAKDKDGNLHYSQVQGKMDKNGNLVAGKRSEITEDQFVQMSQQGAAVVSTRSGGGITGSIHADGGVKADYSSSQVVGTRVESRQNLAGSAASQEFADGRSINAGSAATTIAVGQGALSETAGLINDVSSIIQPNRTLAKARFENAESTKRLEENAIRDTARTAEQQSRNVQQQLQRTSKILQHQSRTSTLPKGGGPQPNGPRR</sequence>
<dbReference type="Proteomes" id="UP001144352">
    <property type="component" value="Unassembled WGS sequence"/>
</dbReference>
<evidence type="ECO:0000313" key="5">
    <source>
        <dbReference type="Proteomes" id="UP001144352"/>
    </source>
</evidence>
<feature type="transmembrane region" description="Helical" evidence="2">
    <location>
        <begin position="436"/>
        <end position="459"/>
    </location>
</feature>
<name>A0A9W6LE31_9BACT</name>
<organism evidence="4 5">
    <name type="scientific">Geobacter hydrogenophilus</name>
    <dbReference type="NCBI Taxonomy" id="40983"/>
    <lineage>
        <taxon>Bacteria</taxon>
        <taxon>Pseudomonadati</taxon>
        <taxon>Thermodesulfobacteriota</taxon>
        <taxon>Desulfuromonadia</taxon>
        <taxon>Geobacterales</taxon>
        <taxon>Geobacteraceae</taxon>
        <taxon>Geobacter</taxon>
    </lineage>
</organism>
<feature type="compositionally biased region" description="Polar residues" evidence="1">
    <location>
        <begin position="1178"/>
        <end position="1192"/>
    </location>
</feature>
<keyword evidence="5" id="KW-1185">Reference proteome</keyword>
<dbReference type="Pfam" id="PF07916">
    <property type="entry name" value="TraG_N"/>
    <property type="match status" value="1"/>
</dbReference>
<keyword evidence="2" id="KW-0472">Membrane</keyword>
<dbReference type="RefSeq" id="WP_214184448.1">
    <property type="nucleotide sequence ID" value="NZ_BSDS01000002.1"/>
</dbReference>
<evidence type="ECO:0000256" key="1">
    <source>
        <dbReference type="SAM" id="MobiDB-lite"/>
    </source>
</evidence>
<dbReference type="EMBL" id="BSDS01000002">
    <property type="protein sequence ID" value="GLI39600.1"/>
    <property type="molecule type" value="Genomic_DNA"/>
</dbReference>
<dbReference type="InterPro" id="IPR012931">
    <property type="entry name" value="TraG_N_Proteobacteria"/>
</dbReference>
<feature type="transmembrane region" description="Helical" evidence="2">
    <location>
        <begin position="376"/>
        <end position="396"/>
    </location>
</feature>
<dbReference type="AlphaFoldDB" id="A0A9W6LE31"/>
<evidence type="ECO:0000313" key="4">
    <source>
        <dbReference type="EMBL" id="GLI39600.1"/>
    </source>
</evidence>
<gene>
    <name evidence="4" type="ORF">GHYDROH2_31010</name>
</gene>
<comment type="caution">
    <text evidence="4">The sequence shown here is derived from an EMBL/GenBank/DDBJ whole genome shotgun (WGS) entry which is preliminary data.</text>
</comment>
<reference evidence="4" key="1">
    <citation type="submission" date="2022-12" db="EMBL/GenBank/DDBJ databases">
        <title>Reference genome sequencing for broad-spectrum identification of bacterial and archaeal isolates by mass spectrometry.</title>
        <authorList>
            <person name="Sekiguchi Y."/>
            <person name="Tourlousse D.M."/>
        </authorList>
    </citation>
    <scope>NUCLEOTIDE SEQUENCE</scope>
    <source>
        <strain evidence="4">H2</strain>
    </source>
</reference>
<feature type="compositionally biased region" description="Low complexity" evidence="1">
    <location>
        <begin position="1167"/>
        <end position="1177"/>
    </location>
</feature>
<feature type="transmembrane region" description="Helical" evidence="2">
    <location>
        <begin position="349"/>
        <end position="369"/>
    </location>
</feature>
<feature type="domain" description="TraG N-terminal Proteobacteria" evidence="3">
    <location>
        <begin position="28"/>
        <end position="480"/>
    </location>
</feature>
<evidence type="ECO:0000256" key="2">
    <source>
        <dbReference type="SAM" id="Phobius"/>
    </source>
</evidence>
<evidence type="ECO:0000259" key="3">
    <source>
        <dbReference type="Pfam" id="PF07916"/>
    </source>
</evidence>
<accession>A0A9W6LE31</accession>
<proteinExistence type="predicted"/>
<keyword evidence="2" id="KW-0812">Transmembrane</keyword>
<protein>
    <recommendedName>
        <fullName evidence="3">TraG N-terminal Proteobacteria domain-containing protein</fullName>
    </recommendedName>
</protein>
<feature type="transmembrane region" description="Helical" evidence="2">
    <location>
        <begin position="57"/>
        <end position="78"/>
    </location>
</feature>
<keyword evidence="2" id="KW-1133">Transmembrane helix</keyword>
<feature type="transmembrane region" description="Helical" evidence="2">
    <location>
        <begin position="85"/>
        <end position="104"/>
    </location>
</feature>